<feature type="transmembrane region" description="Helical" evidence="5">
    <location>
        <begin position="337"/>
        <end position="360"/>
    </location>
</feature>
<evidence type="ECO:0000256" key="1">
    <source>
        <dbReference type="ARBA" id="ARBA00004141"/>
    </source>
</evidence>
<dbReference type="InterPro" id="IPR036259">
    <property type="entry name" value="MFS_trans_sf"/>
</dbReference>
<dbReference type="EMBL" id="KK119097">
    <property type="protein sequence ID" value="KFM74722.1"/>
    <property type="molecule type" value="Genomic_DNA"/>
</dbReference>
<evidence type="ECO:0000313" key="6">
    <source>
        <dbReference type="EMBL" id="KFM74722.1"/>
    </source>
</evidence>
<feature type="non-terminal residue" evidence="6">
    <location>
        <position position="404"/>
    </location>
</feature>
<dbReference type="PANTHER" id="PTHR23507">
    <property type="entry name" value="ZGC:174356"/>
    <property type="match status" value="1"/>
</dbReference>
<dbReference type="GO" id="GO:0016020">
    <property type="term" value="C:membrane"/>
    <property type="evidence" value="ECO:0007669"/>
    <property type="project" value="UniProtKB-SubCell"/>
</dbReference>
<evidence type="ECO:0000256" key="4">
    <source>
        <dbReference type="ARBA" id="ARBA00023136"/>
    </source>
</evidence>
<proteinExistence type="predicted"/>
<dbReference type="Pfam" id="PF07690">
    <property type="entry name" value="MFS_1"/>
    <property type="match status" value="1"/>
</dbReference>
<feature type="transmembrane region" description="Helical" evidence="5">
    <location>
        <begin position="367"/>
        <end position="388"/>
    </location>
</feature>
<feature type="transmembrane region" description="Helical" evidence="5">
    <location>
        <begin position="203"/>
        <end position="220"/>
    </location>
</feature>
<protein>
    <submittedName>
        <fullName evidence="6">Proton-coupled folate transporter</fullName>
    </submittedName>
</protein>
<dbReference type="GO" id="GO:0022857">
    <property type="term" value="F:transmembrane transporter activity"/>
    <property type="evidence" value="ECO:0007669"/>
    <property type="project" value="InterPro"/>
</dbReference>
<keyword evidence="4 5" id="KW-0472">Membrane</keyword>
<dbReference type="InterPro" id="IPR011701">
    <property type="entry name" value="MFS"/>
</dbReference>
<dbReference type="AlphaFoldDB" id="A0A087UBI3"/>
<feature type="transmembrane region" description="Helical" evidence="5">
    <location>
        <begin position="160"/>
        <end position="182"/>
    </location>
</feature>
<evidence type="ECO:0000256" key="2">
    <source>
        <dbReference type="ARBA" id="ARBA00022692"/>
    </source>
</evidence>
<dbReference type="Proteomes" id="UP000054359">
    <property type="component" value="Unassembled WGS sequence"/>
</dbReference>
<evidence type="ECO:0000256" key="3">
    <source>
        <dbReference type="ARBA" id="ARBA00022989"/>
    </source>
</evidence>
<keyword evidence="3 5" id="KW-1133">Transmembrane helix</keyword>
<comment type="subcellular location">
    <subcellularLocation>
        <location evidence="1">Membrane</location>
        <topology evidence="1">Multi-pass membrane protein</topology>
    </subcellularLocation>
</comment>
<dbReference type="PANTHER" id="PTHR23507:SF1">
    <property type="entry name" value="FI18259P1-RELATED"/>
    <property type="match status" value="1"/>
</dbReference>
<feature type="transmembrane region" description="Helical" evidence="5">
    <location>
        <begin position="47"/>
        <end position="67"/>
    </location>
</feature>
<keyword evidence="7" id="KW-1185">Reference proteome</keyword>
<feature type="transmembrane region" description="Helical" evidence="5">
    <location>
        <begin position="291"/>
        <end position="317"/>
    </location>
</feature>
<keyword evidence="2 5" id="KW-0812">Transmembrane</keyword>
<dbReference type="OMA" id="RICTIMI"/>
<accession>A0A087UBI3</accession>
<dbReference type="Gene3D" id="1.20.1250.20">
    <property type="entry name" value="MFS general substrate transporter like domains"/>
    <property type="match status" value="1"/>
</dbReference>
<organism evidence="6 7">
    <name type="scientific">Stegodyphus mimosarum</name>
    <name type="common">African social velvet spider</name>
    <dbReference type="NCBI Taxonomy" id="407821"/>
    <lineage>
        <taxon>Eukaryota</taxon>
        <taxon>Metazoa</taxon>
        <taxon>Ecdysozoa</taxon>
        <taxon>Arthropoda</taxon>
        <taxon>Chelicerata</taxon>
        <taxon>Arachnida</taxon>
        <taxon>Araneae</taxon>
        <taxon>Araneomorphae</taxon>
        <taxon>Entelegynae</taxon>
        <taxon>Eresoidea</taxon>
        <taxon>Eresidae</taxon>
        <taxon>Stegodyphus</taxon>
    </lineage>
</organism>
<evidence type="ECO:0000256" key="5">
    <source>
        <dbReference type="SAM" id="Phobius"/>
    </source>
</evidence>
<gene>
    <name evidence="6" type="ORF">X975_11469</name>
</gene>
<sequence length="404" mass="45157">MQEQSARIQENDITRNDYQSLEDGIEGDSNKCSRCVAIFKSLRIEPVMFLFMFSFILNSTCLTNMIMDKGCLFYLNYSKEICSNLSYYKDERDSVEILANNYNLYLDLLAPVGATVVIFLAPWSDKHGRKPPLILALFGFFLSDVGIILCTIYFDSALEYIILSSLATQLTGGFIAVMTVIYSHSSEVSSAASRSQKYTCLQIAFGIAVTLGALAGGQLYRYYGYTVVYLTMASGHLMAILWVMVFVPETAGLDSNVSFWYKMRDLCSSQNFTSGFKSTLKHRENNGRTRLWFLLSSSCTIAITYEGNIFGFLNGLGNLAVRSLISKLVDKDELGRVFSFLATCEAIVPLMASAIIARVFNATVRTFPGACFLVATMFLMLPLGTFVWQLKYRVPREDSALKEA</sequence>
<name>A0A087UBI3_STEMI</name>
<dbReference type="OrthoDB" id="6431684at2759"/>
<reference evidence="6 7" key="1">
    <citation type="submission" date="2013-11" db="EMBL/GenBank/DDBJ databases">
        <title>Genome sequencing of Stegodyphus mimosarum.</title>
        <authorList>
            <person name="Bechsgaard J."/>
        </authorList>
    </citation>
    <scope>NUCLEOTIDE SEQUENCE [LARGE SCALE GENOMIC DNA]</scope>
</reference>
<dbReference type="SUPFAM" id="SSF103473">
    <property type="entry name" value="MFS general substrate transporter"/>
    <property type="match status" value="1"/>
</dbReference>
<feature type="transmembrane region" description="Helical" evidence="5">
    <location>
        <begin position="226"/>
        <end position="247"/>
    </location>
</feature>
<evidence type="ECO:0000313" key="7">
    <source>
        <dbReference type="Proteomes" id="UP000054359"/>
    </source>
</evidence>
<feature type="transmembrane region" description="Helical" evidence="5">
    <location>
        <begin position="133"/>
        <end position="154"/>
    </location>
</feature>